<dbReference type="InterPro" id="IPR025827">
    <property type="entry name" value="Zn_ribbon_recom_dom"/>
</dbReference>
<dbReference type="InterPro" id="IPR006118">
    <property type="entry name" value="Recombinase_CS"/>
</dbReference>
<accession>U5CR50</accession>
<dbReference type="AlphaFoldDB" id="U5CR50"/>
<evidence type="ECO:0000259" key="8">
    <source>
        <dbReference type="PROSITE" id="PS51737"/>
    </source>
</evidence>
<keyword evidence="6" id="KW-0175">Coiled coil</keyword>
<keyword evidence="2" id="KW-0238">DNA-binding</keyword>
<reference evidence="9 10" key="1">
    <citation type="journal article" date="2013" name="Genome Announc.">
        <title>Draft Genome Sequence of an Anaerobic and Extremophilic Bacterium, Caldanaerobacter yonseiensis, Isolated from a Geothermal Hot Stream.</title>
        <authorList>
            <person name="Lee S.J."/>
            <person name="Lee Y.J."/>
            <person name="Park G.S."/>
            <person name="Kim B.C."/>
            <person name="Lee S.J."/>
            <person name="Shin J.H."/>
            <person name="Lee D.W."/>
        </authorList>
    </citation>
    <scope>NUCLEOTIDE SEQUENCE [LARGE SCALE GENOMIC DNA]</scope>
    <source>
        <strain evidence="9 10">KB-1</strain>
    </source>
</reference>
<evidence type="ECO:0000256" key="6">
    <source>
        <dbReference type="SAM" id="Coils"/>
    </source>
</evidence>
<dbReference type="CDD" id="cd00338">
    <property type="entry name" value="Ser_Recombinase"/>
    <property type="match status" value="1"/>
</dbReference>
<organism evidence="9 10">
    <name type="scientific">Caldanaerobacter subterraneus subsp. yonseiensis KB-1</name>
    <dbReference type="NCBI Taxonomy" id="1388761"/>
    <lineage>
        <taxon>Bacteria</taxon>
        <taxon>Bacillati</taxon>
        <taxon>Bacillota</taxon>
        <taxon>Clostridia</taxon>
        <taxon>Thermoanaerobacterales</taxon>
        <taxon>Thermoanaerobacteraceae</taxon>
        <taxon>Caldanaerobacter</taxon>
    </lineage>
</organism>
<dbReference type="Gene3D" id="3.90.1750.20">
    <property type="entry name" value="Putative Large Serine Recombinase, Chain B, Domain 2"/>
    <property type="match status" value="1"/>
</dbReference>
<dbReference type="GO" id="GO:0003677">
    <property type="term" value="F:DNA binding"/>
    <property type="evidence" value="ECO:0007669"/>
    <property type="project" value="UniProtKB-KW"/>
</dbReference>
<proteinExistence type="predicted"/>
<dbReference type="SMART" id="SM00857">
    <property type="entry name" value="Resolvase"/>
    <property type="match status" value="1"/>
</dbReference>
<evidence type="ECO:0000259" key="7">
    <source>
        <dbReference type="PROSITE" id="PS51736"/>
    </source>
</evidence>
<dbReference type="PANTHER" id="PTHR30461:SF23">
    <property type="entry name" value="DNA RECOMBINASE-RELATED"/>
    <property type="match status" value="1"/>
</dbReference>
<gene>
    <name evidence="9" type="ORF">O163_05355</name>
</gene>
<dbReference type="InterPro" id="IPR011109">
    <property type="entry name" value="DNA_bind_recombinase_dom"/>
</dbReference>
<evidence type="ECO:0008006" key="11">
    <source>
        <dbReference type="Google" id="ProtNLM"/>
    </source>
</evidence>
<dbReference type="GO" id="GO:0000150">
    <property type="term" value="F:DNA strand exchange activity"/>
    <property type="evidence" value="ECO:0007669"/>
    <property type="project" value="InterPro"/>
</dbReference>
<evidence type="ECO:0000313" key="9">
    <source>
        <dbReference type="EMBL" id="ERM92438.1"/>
    </source>
</evidence>
<feature type="domain" description="Recombinase" evidence="8">
    <location>
        <begin position="158"/>
        <end position="294"/>
    </location>
</feature>
<feature type="domain" description="Resolvase/invertase-type recombinase catalytic" evidence="7">
    <location>
        <begin position="2"/>
        <end position="150"/>
    </location>
</feature>
<dbReference type="PATRIC" id="fig|1388761.3.peg.1070"/>
<evidence type="ECO:0000256" key="2">
    <source>
        <dbReference type="ARBA" id="ARBA00023125"/>
    </source>
</evidence>
<evidence type="ECO:0000256" key="4">
    <source>
        <dbReference type="PIRSR" id="PIRSR606118-50"/>
    </source>
</evidence>
<dbReference type="Pfam" id="PF07508">
    <property type="entry name" value="Recombinase"/>
    <property type="match status" value="1"/>
</dbReference>
<dbReference type="SUPFAM" id="SSF53041">
    <property type="entry name" value="Resolvase-like"/>
    <property type="match status" value="1"/>
</dbReference>
<dbReference type="InterPro" id="IPR050639">
    <property type="entry name" value="SSR_resolvase"/>
</dbReference>
<dbReference type="PROSITE" id="PS51737">
    <property type="entry name" value="RECOMBINASE_DNA_BIND"/>
    <property type="match status" value="1"/>
</dbReference>
<evidence type="ECO:0000256" key="1">
    <source>
        <dbReference type="ARBA" id="ARBA00022908"/>
    </source>
</evidence>
<evidence type="ECO:0000256" key="5">
    <source>
        <dbReference type="PROSITE-ProRule" id="PRU10137"/>
    </source>
</evidence>
<dbReference type="InterPro" id="IPR006119">
    <property type="entry name" value="Resolv_N"/>
</dbReference>
<evidence type="ECO:0000256" key="3">
    <source>
        <dbReference type="ARBA" id="ARBA00023172"/>
    </source>
</evidence>
<dbReference type="EMBL" id="AXDC01000011">
    <property type="protein sequence ID" value="ERM92438.1"/>
    <property type="molecule type" value="Genomic_DNA"/>
</dbReference>
<dbReference type="PROSITE" id="PS00397">
    <property type="entry name" value="RECOMBINASES_1"/>
    <property type="match status" value="1"/>
</dbReference>
<feature type="active site" description="O-(5'-phospho-DNA)-serine intermediate" evidence="4 5">
    <location>
        <position position="10"/>
    </location>
</feature>
<dbReference type="GO" id="GO:0015074">
    <property type="term" value="P:DNA integration"/>
    <property type="evidence" value="ECO:0007669"/>
    <property type="project" value="UniProtKB-KW"/>
</dbReference>
<keyword evidence="1" id="KW-0229">DNA integration</keyword>
<dbReference type="PANTHER" id="PTHR30461">
    <property type="entry name" value="DNA-INVERTASE FROM LAMBDOID PROPHAGE"/>
    <property type="match status" value="1"/>
</dbReference>
<dbReference type="Proteomes" id="UP000016856">
    <property type="component" value="Unassembled WGS sequence"/>
</dbReference>
<keyword evidence="3" id="KW-0233">DNA recombination</keyword>
<dbReference type="InterPro" id="IPR038109">
    <property type="entry name" value="DNA_bind_recomb_sf"/>
</dbReference>
<comment type="caution">
    <text evidence="9">The sequence shown here is derived from an EMBL/GenBank/DDBJ whole genome shotgun (WGS) entry which is preliminary data.</text>
</comment>
<protein>
    <recommendedName>
        <fullName evidence="11">DNA invertase Pin-like site-specific DNA recombinase</fullName>
    </recommendedName>
</protein>
<dbReference type="RefSeq" id="WP_022587653.1">
    <property type="nucleotide sequence ID" value="NZ_AXDC01000011.1"/>
</dbReference>
<sequence length="537" mass="61673">MRAAVYARVSSEEQAERGTIENQVEFAVKYCDLHQINIVEWYKDDGITGVLPLEERPEGKRLLEDARNKKFDVVLVYRLDRLGRSARIILNAVYELEQNGIKVKSMTEPFDTSDPNGRFLLTVLAGVADLERETILERMQYGANRAARAGKWLGGIVPYGYRVNEEGYLEISDNLLPELNMSEADVIRLIYYLIAEQGYSTIKVADYLNALGVPTAYVKDGRQVTRGKRKVNTSGVWTPGRIRNIVVNTTYKGIHYYGKRTKKNREPIPREVPAIVSEEIWEKAQQKLKENQIEAMKNAKRPYLLRGLIKCGLCGLTYQGQSYKGSKNKLRAYYVCGGKVAYRGPLQGKCPSKNIPAEWIEDIVWGECVNFIKNPGEAVKELTKTMETKKEQKEQLRSEKQILLKTLKEKQLERESILDLYRRKVITADDVENQFQKIESEMRALENRLKEVEDQIAAEENLFNSFNTVEELLESLRSKLESNPSFEIRREIVRTLVKEIVVDTKFDEKNRPFAVIKVKYNFSDVARTVKDSSRGSI</sequence>
<dbReference type="InterPro" id="IPR036162">
    <property type="entry name" value="Resolvase-like_N_sf"/>
</dbReference>
<dbReference type="Pfam" id="PF00239">
    <property type="entry name" value="Resolvase"/>
    <property type="match status" value="1"/>
</dbReference>
<dbReference type="Gene3D" id="3.40.50.1390">
    <property type="entry name" value="Resolvase, N-terminal catalytic domain"/>
    <property type="match status" value="1"/>
</dbReference>
<name>U5CR50_CALSX</name>
<feature type="coiled-coil region" evidence="6">
    <location>
        <begin position="379"/>
        <end position="462"/>
    </location>
</feature>
<dbReference type="PROSITE" id="PS51736">
    <property type="entry name" value="RECOMBINASES_3"/>
    <property type="match status" value="1"/>
</dbReference>
<dbReference type="Pfam" id="PF13408">
    <property type="entry name" value="Zn_ribbon_recom"/>
    <property type="match status" value="1"/>
</dbReference>
<evidence type="ECO:0000313" key="10">
    <source>
        <dbReference type="Proteomes" id="UP000016856"/>
    </source>
</evidence>